<organism evidence="6 7">
    <name type="scientific">Telmatospirillum siberiense</name>
    <dbReference type="NCBI Taxonomy" id="382514"/>
    <lineage>
        <taxon>Bacteria</taxon>
        <taxon>Pseudomonadati</taxon>
        <taxon>Pseudomonadota</taxon>
        <taxon>Alphaproteobacteria</taxon>
        <taxon>Rhodospirillales</taxon>
        <taxon>Rhodospirillaceae</taxon>
        <taxon>Telmatospirillum</taxon>
    </lineage>
</organism>
<keyword evidence="2" id="KW-0378">Hydrolase</keyword>
<comment type="similarity">
    <text evidence="1">Belongs to the peptidase S45 family.</text>
</comment>
<dbReference type="InterPro" id="IPR014395">
    <property type="entry name" value="Pen/GL7ACA/AHL_acylase"/>
</dbReference>
<proteinExistence type="inferred from homology"/>
<evidence type="ECO:0000313" key="7">
    <source>
        <dbReference type="Proteomes" id="UP000233293"/>
    </source>
</evidence>
<dbReference type="InterPro" id="IPR029055">
    <property type="entry name" value="Ntn_hydrolases_N"/>
</dbReference>
<dbReference type="Gene3D" id="2.30.120.10">
    <property type="match status" value="1"/>
</dbReference>
<evidence type="ECO:0000313" key="6">
    <source>
        <dbReference type="EMBL" id="PKU22637.1"/>
    </source>
</evidence>
<dbReference type="PANTHER" id="PTHR34218">
    <property type="entry name" value="PEPTIDASE S45 PENICILLIN AMIDASE"/>
    <property type="match status" value="1"/>
</dbReference>
<dbReference type="InterPro" id="IPR002692">
    <property type="entry name" value="S45"/>
</dbReference>
<dbReference type="EMBL" id="PIUM01000029">
    <property type="protein sequence ID" value="PKU22637.1"/>
    <property type="molecule type" value="Genomic_DNA"/>
</dbReference>
<dbReference type="GO" id="GO:0017000">
    <property type="term" value="P:antibiotic biosynthetic process"/>
    <property type="evidence" value="ECO:0007669"/>
    <property type="project" value="InterPro"/>
</dbReference>
<dbReference type="Proteomes" id="UP000233293">
    <property type="component" value="Unassembled WGS sequence"/>
</dbReference>
<dbReference type="Gene3D" id="3.60.20.10">
    <property type="entry name" value="Glutamine Phosphoribosylpyrophosphate, subunit 1, domain 1"/>
    <property type="match status" value="1"/>
</dbReference>
<evidence type="ECO:0000256" key="1">
    <source>
        <dbReference type="ARBA" id="ARBA00006586"/>
    </source>
</evidence>
<dbReference type="RefSeq" id="WP_101252570.1">
    <property type="nucleotide sequence ID" value="NZ_PIUM01000029.1"/>
</dbReference>
<keyword evidence="7" id="KW-1185">Reference proteome</keyword>
<dbReference type="CDD" id="cd03747">
    <property type="entry name" value="Ntn_PGA_like"/>
    <property type="match status" value="1"/>
</dbReference>
<sequence length="796" mass="86054">MRIRRWLTRFLLLLPVVIFLALGGIWLFLEGSLAQLDGRMEAAGLAEPVSVTRDDLGVPTISAGNRADLAYATGYLHAQDRFFQMDLLRRSAGGELAALFGPAALPIDRSRRPHRFRSRAGAVLASLPVDDRVLLERYAAGVNDGLAALRARPFEYALLLTAPAPWTPEDSLLVGWAMYFELQGNFGRDLSRAWLRAHATPEQVAFLLPTSSPWDAPLDAPAIDEPPPPVPPVAPDWYGRPVRRAAADIPGIDDAVGSNNWAVAGERSGHGGAIVADDMHLGLQLPNTWYRALLVFGDGTGGQSRLAGVTLPGLPALIAGSNGHVAWGFTNSYGDYFDLVELRTDPGGAPRYRTEDGSWASIERIEEKIAVKGGAEEILPVFETPLGPLWAIGGKSYAMRWIAHDPGAIDLGMMAFERALDLTTLLDAASRAGMPAQNMVAGDKAGHVGWTIAGPLPGRHWRPAEGFAYSSTEAGLGWQRHQSAADHPRVVDPPDGQIWTANARQLAGPAYQRLGDGGTDIGGRARQIRDDLTRLGRTDEAGLYAIGLDDRALFLAPWRDRALAALTDQAVADHPGRAEFRRLLLADRDLRADTESVGYRLVHDFLGKLYQQVFGSLDETLSHEFGPSAGSFRTANPRWAHALARLVDERPPGWLPQGADDWQALQLTAIDATIDALAKEGLPLAQARWGARNRARITHPFVRLMPALARWLAAPADLLPGDADMPRVAGPSFGQSERMVVSPGHEDRALFSMPGGESGHPLSPYFLAGHAAWVQGTPGSLLPGVPRHSLTFSPRP</sequence>
<dbReference type="InterPro" id="IPR043146">
    <property type="entry name" value="Penicillin_amidase_N_B-knob"/>
</dbReference>
<keyword evidence="3" id="KW-0865">Zymogen</keyword>
<reference evidence="7" key="1">
    <citation type="submission" date="2017-12" db="EMBL/GenBank/DDBJ databases">
        <title>Draft genome sequence of Telmatospirillum siberiense 26-4b1T, an acidotolerant peatland alphaproteobacterium potentially involved in sulfur cycling.</title>
        <authorList>
            <person name="Hausmann B."/>
            <person name="Pjevac P."/>
            <person name="Schreck K."/>
            <person name="Herbold C.W."/>
            <person name="Daims H."/>
            <person name="Wagner M."/>
            <person name="Pester M."/>
            <person name="Loy A."/>
        </authorList>
    </citation>
    <scope>NUCLEOTIDE SEQUENCE [LARGE SCALE GENOMIC DNA]</scope>
    <source>
        <strain evidence="7">26-4b1</strain>
    </source>
</reference>
<feature type="binding site" evidence="5">
    <location>
        <position position="338"/>
    </location>
    <ligand>
        <name>Ca(2+)</name>
        <dbReference type="ChEBI" id="CHEBI:29108"/>
    </ligand>
</feature>
<keyword evidence="5" id="KW-0479">Metal-binding</keyword>
<gene>
    <name evidence="6" type="ORF">CWS72_20870</name>
</gene>
<dbReference type="PANTHER" id="PTHR34218:SF4">
    <property type="entry name" value="ACYL-HOMOSERINE LACTONE ACYLASE QUIP"/>
    <property type="match status" value="1"/>
</dbReference>
<keyword evidence="5" id="KW-0106">Calcium</keyword>
<feature type="active site" description="Nucleophile" evidence="4">
    <location>
        <position position="258"/>
    </location>
</feature>
<dbReference type="PIRSF" id="PIRSF001227">
    <property type="entry name" value="Pen_acylase"/>
    <property type="match status" value="1"/>
</dbReference>
<dbReference type="GO" id="GO:0046872">
    <property type="term" value="F:metal ion binding"/>
    <property type="evidence" value="ECO:0007669"/>
    <property type="project" value="UniProtKB-KW"/>
</dbReference>
<dbReference type="GO" id="GO:0016811">
    <property type="term" value="F:hydrolase activity, acting on carbon-nitrogen (but not peptide) bonds, in linear amides"/>
    <property type="evidence" value="ECO:0007669"/>
    <property type="project" value="InterPro"/>
</dbReference>
<protein>
    <submittedName>
        <fullName evidence="6">Penicillin acylase family protein</fullName>
    </submittedName>
</protein>
<comment type="caution">
    <text evidence="6">The sequence shown here is derived from an EMBL/GenBank/DDBJ whole genome shotgun (WGS) entry which is preliminary data.</text>
</comment>
<evidence type="ECO:0000256" key="2">
    <source>
        <dbReference type="ARBA" id="ARBA00022801"/>
    </source>
</evidence>
<comment type="cofactor">
    <cofactor evidence="5">
        <name>Ca(2+)</name>
        <dbReference type="ChEBI" id="CHEBI:29108"/>
    </cofactor>
    <text evidence="5">Binds 1 Ca(2+) ion per dimer.</text>
</comment>
<name>A0A2N3PQG4_9PROT</name>
<dbReference type="SUPFAM" id="SSF56235">
    <property type="entry name" value="N-terminal nucleophile aminohydrolases (Ntn hydrolases)"/>
    <property type="match status" value="1"/>
</dbReference>
<evidence type="ECO:0000256" key="4">
    <source>
        <dbReference type="PIRSR" id="PIRSR001227-1"/>
    </source>
</evidence>
<dbReference type="AlphaFoldDB" id="A0A2N3PQG4"/>
<evidence type="ECO:0000256" key="3">
    <source>
        <dbReference type="ARBA" id="ARBA00023145"/>
    </source>
</evidence>
<accession>A0A2N3PQG4</accession>
<dbReference type="InterPro" id="IPR043147">
    <property type="entry name" value="Penicillin_amidase_A-knob"/>
</dbReference>
<evidence type="ECO:0000256" key="5">
    <source>
        <dbReference type="PIRSR" id="PIRSR001227-2"/>
    </source>
</evidence>
<feature type="binding site" evidence="5">
    <location>
        <position position="335"/>
    </location>
    <ligand>
        <name>Ca(2+)</name>
        <dbReference type="ChEBI" id="CHEBI:29108"/>
    </ligand>
</feature>
<dbReference type="Gene3D" id="1.10.1400.10">
    <property type="match status" value="1"/>
</dbReference>
<dbReference type="InterPro" id="IPR023343">
    <property type="entry name" value="Penicillin_amidase_dom1"/>
</dbReference>
<dbReference type="Pfam" id="PF01804">
    <property type="entry name" value="Penicil_amidase"/>
    <property type="match status" value="1"/>
</dbReference>
<dbReference type="Gene3D" id="1.10.439.10">
    <property type="entry name" value="Penicillin Amidohydrolase, domain 1"/>
    <property type="match status" value="1"/>
</dbReference>
<dbReference type="OrthoDB" id="9760084at2"/>